<dbReference type="Proteomes" id="UP001610861">
    <property type="component" value="Unassembled WGS sequence"/>
</dbReference>
<keyword evidence="1" id="KW-0472">Membrane</keyword>
<accession>A0ABW7Q5Q8</accession>
<keyword evidence="1" id="KW-1133">Transmembrane helix</keyword>
<evidence type="ECO:0000313" key="2">
    <source>
        <dbReference type="EMBL" id="MFH8250197.1"/>
    </source>
</evidence>
<dbReference type="RefSeq" id="WP_396640130.1">
    <property type="nucleotide sequence ID" value="NZ_JBIQWL010000002.1"/>
</dbReference>
<organism evidence="2 3">
    <name type="scientific">Microbacterium alkaliflavum</name>
    <dbReference type="NCBI Taxonomy" id="3248839"/>
    <lineage>
        <taxon>Bacteria</taxon>
        <taxon>Bacillati</taxon>
        <taxon>Actinomycetota</taxon>
        <taxon>Actinomycetes</taxon>
        <taxon>Micrococcales</taxon>
        <taxon>Microbacteriaceae</taxon>
        <taxon>Microbacterium</taxon>
    </lineage>
</organism>
<feature type="transmembrane region" description="Helical" evidence="1">
    <location>
        <begin position="12"/>
        <end position="35"/>
    </location>
</feature>
<name>A0ABW7Q5Q8_9MICO</name>
<dbReference type="EMBL" id="JBIQWL010000002">
    <property type="protein sequence ID" value="MFH8250197.1"/>
    <property type="molecule type" value="Genomic_DNA"/>
</dbReference>
<reference evidence="2 3" key="1">
    <citation type="submission" date="2024-09" db="EMBL/GenBank/DDBJ databases">
        <authorList>
            <person name="Pan X."/>
        </authorList>
    </citation>
    <scope>NUCLEOTIDE SEQUENCE [LARGE SCALE GENOMIC DNA]</scope>
    <source>
        <strain evidence="2 3">B2969</strain>
    </source>
</reference>
<sequence length="91" mass="9912">MMWGWGLGGWWMWASGAILLLVLVAGFVIAIVLLARLSRPGDGHAADQRRLDDSAYRMLESRLAGGEITTDEFRALSLALEEGAARRRAAA</sequence>
<gene>
    <name evidence="2" type="ORF">ACH3VR_07520</name>
</gene>
<protein>
    <submittedName>
        <fullName evidence="2">SHOCT domain-containing protein</fullName>
    </submittedName>
</protein>
<evidence type="ECO:0000313" key="3">
    <source>
        <dbReference type="Proteomes" id="UP001610861"/>
    </source>
</evidence>
<evidence type="ECO:0000256" key="1">
    <source>
        <dbReference type="SAM" id="Phobius"/>
    </source>
</evidence>
<keyword evidence="3" id="KW-1185">Reference proteome</keyword>
<comment type="caution">
    <text evidence="2">The sequence shown here is derived from an EMBL/GenBank/DDBJ whole genome shotgun (WGS) entry which is preliminary data.</text>
</comment>
<keyword evidence="1" id="KW-0812">Transmembrane</keyword>
<proteinExistence type="predicted"/>